<evidence type="ECO:0000313" key="1">
    <source>
        <dbReference type="EMBL" id="AXL96401.1"/>
    </source>
</evidence>
<organism evidence="1">
    <name type="scientific">Providencia alcalifaciens</name>
    <dbReference type="NCBI Taxonomy" id="126385"/>
    <lineage>
        <taxon>Bacteria</taxon>
        <taxon>Pseudomonadati</taxon>
        <taxon>Pseudomonadota</taxon>
        <taxon>Gammaproteobacteria</taxon>
        <taxon>Enterobacterales</taxon>
        <taxon>Morganellaceae</taxon>
        <taxon>Providencia</taxon>
    </lineage>
</organism>
<dbReference type="AlphaFoldDB" id="A0A346CLC7"/>
<dbReference type="InterPro" id="IPR036220">
    <property type="entry name" value="UDP-Glc/GDP-Man_DH_C_sf"/>
</dbReference>
<evidence type="ECO:0008006" key="2">
    <source>
        <dbReference type="Google" id="ProtNLM"/>
    </source>
</evidence>
<proteinExistence type="predicted"/>
<dbReference type="SUPFAM" id="SSF52413">
    <property type="entry name" value="UDP-glucose/GDP-mannose dehydrogenase C-terminal domain"/>
    <property type="match status" value="1"/>
</dbReference>
<gene>
    <name evidence="1" type="primary">orf11</name>
</gene>
<dbReference type="Gene3D" id="3.40.50.720">
    <property type="entry name" value="NAD(P)-binding Rossmann-like Domain"/>
    <property type="match status" value="1"/>
</dbReference>
<name>A0A346CLC7_9GAMM</name>
<dbReference type="EMBL" id="MH444264">
    <property type="protein sequence ID" value="AXL96401.1"/>
    <property type="molecule type" value="Genomic_DNA"/>
</dbReference>
<reference evidence="1" key="1">
    <citation type="submission" date="2018-06" db="EMBL/GenBank/DDBJ databases">
        <title>Development of a Molecular Serotyping Scheme and a Multiplexed Luminex-Based Array for Providencia.</title>
        <authorList>
            <person name="Du Y."/>
            <person name="Liu B."/>
        </authorList>
    </citation>
    <scope>NUCLEOTIDE SEQUENCE</scope>
</reference>
<protein>
    <recommendedName>
        <fullName evidence="2">UDP-glucose 6-dehydrogenase</fullName>
    </recommendedName>
</protein>
<sequence length="57" mass="6736">MVVYEPILKEDEFFHSKVIRDLDTFKTESDIILANRMVPELDDVVDKVYTRDLFGND</sequence>
<accession>A0A346CLC7</accession>